<gene>
    <name evidence="2" type="primary">jg16199</name>
    <name evidence="2" type="ORF">PAEG_LOCUS10676</name>
</gene>
<dbReference type="Proteomes" id="UP000838756">
    <property type="component" value="Unassembled WGS sequence"/>
</dbReference>
<organism evidence="2 3">
    <name type="scientific">Pararge aegeria aegeria</name>
    <dbReference type="NCBI Taxonomy" id="348720"/>
    <lineage>
        <taxon>Eukaryota</taxon>
        <taxon>Metazoa</taxon>
        <taxon>Ecdysozoa</taxon>
        <taxon>Arthropoda</taxon>
        <taxon>Hexapoda</taxon>
        <taxon>Insecta</taxon>
        <taxon>Pterygota</taxon>
        <taxon>Neoptera</taxon>
        <taxon>Endopterygota</taxon>
        <taxon>Lepidoptera</taxon>
        <taxon>Glossata</taxon>
        <taxon>Ditrysia</taxon>
        <taxon>Papilionoidea</taxon>
        <taxon>Nymphalidae</taxon>
        <taxon>Satyrinae</taxon>
        <taxon>Satyrini</taxon>
        <taxon>Parargina</taxon>
        <taxon>Pararge</taxon>
    </lineage>
</organism>
<comment type="caution">
    <text evidence="2">The sequence shown here is derived from an EMBL/GenBank/DDBJ whole genome shotgun (WGS) entry which is preliminary data.</text>
</comment>
<keyword evidence="3" id="KW-1185">Reference proteome</keyword>
<dbReference type="AlphaFoldDB" id="A0A8S4RAK7"/>
<dbReference type="OrthoDB" id="10265389at2759"/>
<feature type="region of interest" description="Disordered" evidence="1">
    <location>
        <begin position="108"/>
        <end position="144"/>
    </location>
</feature>
<reference evidence="2" key="1">
    <citation type="submission" date="2022-03" db="EMBL/GenBank/DDBJ databases">
        <authorList>
            <person name="Lindestad O."/>
        </authorList>
    </citation>
    <scope>NUCLEOTIDE SEQUENCE</scope>
</reference>
<evidence type="ECO:0000313" key="3">
    <source>
        <dbReference type="Proteomes" id="UP000838756"/>
    </source>
</evidence>
<protein>
    <submittedName>
        <fullName evidence="2">Jg16199 protein</fullName>
    </submittedName>
</protein>
<name>A0A8S4RAK7_9NEOP</name>
<sequence length="158" mass="17676">MINGESLEMENSTVFLGVTLDCKLQWGAHIETLAGYGWALSWSVRSSWNSLTAPPPQTSAVDLRAFDGLRVLCMLCVIIEHVCWLGTLSYIADTRSYEQVEYLDKTRHAPRWRSNPDDEQHPGGADLLPNGQLSARSQTPHATAGRVSCQHFLQNYDQ</sequence>
<dbReference type="EMBL" id="CAKXAJ010024898">
    <property type="protein sequence ID" value="CAH2232408.1"/>
    <property type="molecule type" value="Genomic_DNA"/>
</dbReference>
<proteinExistence type="predicted"/>
<evidence type="ECO:0000256" key="1">
    <source>
        <dbReference type="SAM" id="MobiDB-lite"/>
    </source>
</evidence>
<accession>A0A8S4RAK7</accession>
<feature type="compositionally biased region" description="Polar residues" evidence="1">
    <location>
        <begin position="131"/>
        <end position="141"/>
    </location>
</feature>
<evidence type="ECO:0000313" key="2">
    <source>
        <dbReference type="EMBL" id="CAH2232408.1"/>
    </source>
</evidence>